<feature type="compositionally biased region" description="Basic and acidic residues" evidence="13">
    <location>
        <begin position="660"/>
        <end position="669"/>
    </location>
</feature>
<evidence type="ECO:0000313" key="15">
    <source>
        <dbReference type="EnsemblMetazoa" id="XP_030838168"/>
    </source>
</evidence>
<feature type="compositionally biased region" description="Polar residues" evidence="13">
    <location>
        <begin position="734"/>
        <end position="749"/>
    </location>
</feature>
<dbReference type="GO" id="GO:0061630">
    <property type="term" value="F:ubiquitin protein ligase activity"/>
    <property type="evidence" value="ECO:0007669"/>
    <property type="project" value="UniProtKB-EC"/>
</dbReference>
<dbReference type="CDD" id="cd22249">
    <property type="entry name" value="UDM1_RNF168_RNF169-like"/>
    <property type="match status" value="1"/>
</dbReference>
<protein>
    <recommendedName>
        <fullName evidence="3">RING-type E3 ubiquitin transferase</fullName>
        <ecNumber evidence="3">2.3.2.27</ecNumber>
    </recommendedName>
</protein>
<dbReference type="OMA" id="ISEEMNH"/>
<dbReference type="GO" id="GO:0004842">
    <property type="term" value="F:ubiquitin-protein transferase activity"/>
    <property type="evidence" value="ECO:0000318"/>
    <property type="project" value="GO_Central"/>
</dbReference>
<keyword evidence="8" id="KW-0833">Ubl conjugation pathway</keyword>
<evidence type="ECO:0000259" key="14">
    <source>
        <dbReference type="PROSITE" id="PS50089"/>
    </source>
</evidence>
<evidence type="ECO:0000256" key="5">
    <source>
        <dbReference type="ARBA" id="ARBA00022723"/>
    </source>
</evidence>
<keyword evidence="4" id="KW-0808">Transferase</keyword>
<feature type="compositionally biased region" description="Low complexity" evidence="13">
    <location>
        <begin position="235"/>
        <end position="248"/>
    </location>
</feature>
<feature type="region of interest" description="Disordered" evidence="13">
    <location>
        <begin position="792"/>
        <end position="856"/>
    </location>
</feature>
<feature type="region of interest" description="Disordered" evidence="13">
    <location>
        <begin position="214"/>
        <end position="315"/>
    </location>
</feature>
<dbReference type="SMART" id="SM00184">
    <property type="entry name" value="RING"/>
    <property type="match status" value="1"/>
</dbReference>
<evidence type="ECO:0000256" key="4">
    <source>
        <dbReference type="ARBA" id="ARBA00022679"/>
    </source>
</evidence>
<comment type="catalytic activity">
    <reaction evidence="1">
        <text>S-ubiquitinyl-[E2 ubiquitin-conjugating enzyme]-L-cysteine + [acceptor protein]-L-lysine = [E2 ubiquitin-conjugating enzyme]-L-cysteine + N(6)-ubiquitinyl-[acceptor protein]-L-lysine.</text>
        <dbReference type="EC" id="2.3.2.27"/>
    </reaction>
</comment>
<dbReference type="InterPro" id="IPR051657">
    <property type="entry name" value="RNF168/RNF169_E3_ubiq-ligase"/>
</dbReference>
<proteinExistence type="predicted"/>
<feature type="compositionally biased region" description="Low complexity" evidence="13">
    <location>
        <begin position="549"/>
        <end position="560"/>
    </location>
</feature>
<keyword evidence="10" id="KW-0539">Nucleus</keyword>
<dbReference type="FunCoup" id="A0A7M7NLS0">
    <property type="interactions" value="778"/>
</dbReference>
<feature type="compositionally biased region" description="Basic and acidic residues" evidence="13">
    <location>
        <begin position="818"/>
        <end position="831"/>
    </location>
</feature>
<dbReference type="InParanoid" id="A0A7M7NLS0"/>
<feature type="coiled-coil region" evidence="12">
    <location>
        <begin position="123"/>
        <end position="184"/>
    </location>
</feature>
<sequence>MASLRLSECICPICLCILVEPVTMPCSHELCMPCFRQNVEQSNLSCPMCRLRISNWARKHSGRLINEERWRSIREAFPVLCQKRMEPGTGEEGDDDDVLDLMTQPPPPVIHVAEPGEIGEEFKKESEKMNEEYRRELEDAVKRSEEYIRELQKEEVKRFEERQEEMLSQEKQDAELARRLAKEEPDAVIHRGEKVHVMREQVLKDEELARRIQMSEQSLSNTPVPKSPDIVVLPSSGGSSRKNSASSSTIKCLSIEKFMSPVGRKSKSPETQVSWEGAAIQDQPSTSACSPGPSRDRSSPSPGHGKSIKRHGAFSPVVLRPQRLRELDDIHLRAHSTDSNDSISEEMNHFKPIHVSPRTARKKLPDGRAESPPIVFTTPRNLQKMEDGGDATEDSSIKMSSLLKARWKDLETERTNQVSESSKATMTSLARLKKQLSRQHTNKHVRQGDHGSSRQGEPPQKKAKVEMSGAGDAPLRMAKELSPEHAPRDKSHTLLQMRVEDSRKTDTTLVSDVDDSGDATDYNHNCNNSRTLDAKLKPSAIKKCDNNSDKSSSGKSGSNGEVNARVGRISGKSQDEVDGCLKPYKKKVHTPIKEYAMREHTKLQTRVTNSIKDLFNARRSKLKAANGDGVKNCSEPLLPSLPKAAECLDSSLENSLANGKSEEDPDSSKLENASMQQTKLAGIQQSKTKSANGRDPAVSNQRCDSGDKFRSSSTKVEVAYEDWLKSNECEKESMQGTEKGTGNVNVSDSSMCETSQTCRDSNTISKLIPGAVDLNSSTQLTICDDSLTFSDDGDSSAVKMASQDSDVSMASVDVLDNDSGHLKNKSNGERRGKNRGKVKPAKGTGSSRKSPRKSGDTILRYMELLDQEQKRLTQEDEDHLLAERLQREFNKEVRQRENVDRSKGTEDAYELRRKQRTLFSYME</sequence>
<feature type="region of interest" description="Disordered" evidence="13">
    <location>
        <begin position="654"/>
        <end position="710"/>
    </location>
</feature>
<reference evidence="15" key="2">
    <citation type="submission" date="2021-01" db="UniProtKB">
        <authorList>
            <consortium name="EnsemblMetazoa"/>
        </authorList>
    </citation>
    <scope>IDENTIFICATION</scope>
</reference>
<feature type="compositionally biased region" description="Polar residues" evidence="13">
    <location>
        <begin position="214"/>
        <end position="224"/>
    </location>
</feature>
<dbReference type="GO" id="GO:0005634">
    <property type="term" value="C:nucleus"/>
    <property type="evidence" value="ECO:0000318"/>
    <property type="project" value="GO_Central"/>
</dbReference>
<dbReference type="InterPro" id="IPR001841">
    <property type="entry name" value="Znf_RING"/>
</dbReference>
<keyword evidence="12" id="KW-0175">Coiled coil</keyword>
<dbReference type="Gene3D" id="3.30.40.10">
    <property type="entry name" value="Zinc/RING finger domain, C3HC4 (zinc finger)"/>
    <property type="match status" value="1"/>
</dbReference>
<accession>A0A7M7NLS0</accession>
<evidence type="ECO:0000256" key="2">
    <source>
        <dbReference type="ARBA" id="ARBA00004123"/>
    </source>
</evidence>
<feature type="region of interest" description="Disordered" evidence="13">
    <location>
        <begin position="434"/>
        <end position="530"/>
    </location>
</feature>
<evidence type="ECO:0000256" key="6">
    <source>
        <dbReference type="ARBA" id="ARBA00022763"/>
    </source>
</evidence>
<keyword evidence="7 11" id="KW-0863">Zinc-finger</keyword>
<keyword evidence="5" id="KW-0479">Metal-binding</keyword>
<evidence type="ECO:0000313" key="16">
    <source>
        <dbReference type="Proteomes" id="UP000007110"/>
    </source>
</evidence>
<feature type="compositionally biased region" description="Polar residues" evidence="13">
    <location>
        <begin position="670"/>
        <end position="691"/>
    </location>
</feature>
<dbReference type="Proteomes" id="UP000007110">
    <property type="component" value="Unassembled WGS sequence"/>
</dbReference>
<comment type="subcellular location">
    <subcellularLocation>
        <location evidence="2">Nucleus</location>
    </subcellularLocation>
</comment>
<dbReference type="RefSeq" id="XP_030838168.1">
    <property type="nucleotide sequence ID" value="XM_030982308.1"/>
</dbReference>
<dbReference type="EC" id="2.3.2.27" evidence="3"/>
<evidence type="ECO:0000256" key="13">
    <source>
        <dbReference type="SAM" id="MobiDB-lite"/>
    </source>
</evidence>
<dbReference type="GeneID" id="100890567"/>
<dbReference type="AlphaFoldDB" id="A0A7M7NLS0"/>
<dbReference type="PANTHER" id="PTHR23328:SF0">
    <property type="entry name" value="RING-TYPE DOMAIN-CONTAINING PROTEIN"/>
    <property type="match status" value="1"/>
</dbReference>
<dbReference type="InterPro" id="IPR013083">
    <property type="entry name" value="Znf_RING/FYVE/PHD"/>
</dbReference>
<keyword evidence="16" id="KW-1185">Reference proteome</keyword>
<feature type="compositionally biased region" description="Basic and acidic residues" evidence="13">
    <location>
        <begin position="477"/>
        <end position="506"/>
    </location>
</feature>
<dbReference type="InterPro" id="IPR018957">
    <property type="entry name" value="Znf_C3HC4_RING-type"/>
</dbReference>
<dbReference type="GO" id="GO:0006302">
    <property type="term" value="P:double-strand break repair"/>
    <property type="evidence" value="ECO:0000318"/>
    <property type="project" value="GO_Central"/>
</dbReference>
<feature type="region of interest" description="Disordered" evidence="13">
    <location>
        <begin position="730"/>
        <end position="749"/>
    </location>
</feature>
<feature type="compositionally biased region" description="Basic residues" evidence="13">
    <location>
        <begin position="434"/>
        <end position="445"/>
    </location>
</feature>
<evidence type="ECO:0000256" key="7">
    <source>
        <dbReference type="ARBA" id="ARBA00022771"/>
    </source>
</evidence>
<dbReference type="Pfam" id="PF00097">
    <property type="entry name" value="zf-C3HC4"/>
    <property type="match status" value="1"/>
</dbReference>
<dbReference type="EnsemblMetazoa" id="XM_030982308">
    <property type="protein sequence ID" value="XP_030838168"/>
    <property type="gene ID" value="LOC100890567"/>
</dbReference>
<evidence type="ECO:0000256" key="9">
    <source>
        <dbReference type="ARBA" id="ARBA00022833"/>
    </source>
</evidence>
<dbReference type="GO" id="GO:0031491">
    <property type="term" value="F:nucleosome binding"/>
    <property type="evidence" value="ECO:0000318"/>
    <property type="project" value="GO_Central"/>
</dbReference>
<dbReference type="CDD" id="cd21932">
    <property type="entry name" value="MIU2_RNF168-like"/>
    <property type="match status" value="1"/>
</dbReference>
<dbReference type="KEGG" id="spu:100890567"/>
<dbReference type="GO" id="GO:0008270">
    <property type="term" value="F:zinc ion binding"/>
    <property type="evidence" value="ECO:0007669"/>
    <property type="project" value="UniProtKB-KW"/>
</dbReference>
<evidence type="ECO:0000256" key="8">
    <source>
        <dbReference type="ARBA" id="ARBA00022786"/>
    </source>
</evidence>
<keyword evidence="9" id="KW-0862">Zinc</keyword>
<evidence type="ECO:0000256" key="3">
    <source>
        <dbReference type="ARBA" id="ARBA00012483"/>
    </source>
</evidence>
<evidence type="ECO:0000256" key="12">
    <source>
        <dbReference type="SAM" id="Coils"/>
    </source>
</evidence>
<keyword evidence="6" id="KW-0227">DNA damage</keyword>
<evidence type="ECO:0000256" key="10">
    <source>
        <dbReference type="ARBA" id="ARBA00023242"/>
    </source>
</evidence>
<feature type="region of interest" description="Disordered" evidence="13">
    <location>
        <begin position="542"/>
        <end position="578"/>
    </location>
</feature>
<dbReference type="OrthoDB" id="426657at2759"/>
<evidence type="ECO:0000256" key="11">
    <source>
        <dbReference type="PROSITE-ProRule" id="PRU00175"/>
    </source>
</evidence>
<dbReference type="PANTHER" id="PTHR23328">
    <property type="entry name" value="RING-TYPE DOMAIN-CONTAINING PROTEIN"/>
    <property type="match status" value="1"/>
</dbReference>
<evidence type="ECO:0000256" key="1">
    <source>
        <dbReference type="ARBA" id="ARBA00000900"/>
    </source>
</evidence>
<dbReference type="GO" id="GO:0035861">
    <property type="term" value="C:site of double-strand break"/>
    <property type="evidence" value="ECO:0000318"/>
    <property type="project" value="GO_Central"/>
</dbReference>
<dbReference type="PROSITE" id="PS50089">
    <property type="entry name" value="ZF_RING_2"/>
    <property type="match status" value="1"/>
</dbReference>
<organism evidence="15 16">
    <name type="scientific">Strongylocentrotus purpuratus</name>
    <name type="common">Purple sea urchin</name>
    <dbReference type="NCBI Taxonomy" id="7668"/>
    <lineage>
        <taxon>Eukaryota</taxon>
        <taxon>Metazoa</taxon>
        <taxon>Echinodermata</taxon>
        <taxon>Eleutherozoa</taxon>
        <taxon>Echinozoa</taxon>
        <taxon>Echinoidea</taxon>
        <taxon>Euechinoidea</taxon>
        <taxon>Echinacea</taxon>
        <taxon>Camarodonta</taxon>
        <taxon>Echinidea</taxon>
        <taxon>Strongylocentrotidae</taxon>
        <taxon>Strongylocentrotus</taxon>
    </lineage>
</organism>
<feature type="domain" description="RING-type" evidence="14">
    <location>
        <begin position="11"/>
        <end position="50"/>
    </location>
</feature>
<dbReference type="SUPFAM" id="SSF57850">
    <property type="entry name" value="RING/U-box"/>
    <property type="match status" value="1"/>
</dbReference>
<name>A0A7M7NLS0_STRPU</name>
<dbReference type="CDD" id="cd16550">
    <property type="entry name" value="RING-HC_RNF168"/>
    <property type="match status" value="1"/>
</dbReference>
<reference evidence="16" key="1">
    <citation type="submission" date="2015-02" db="EMBL/GenBank/DDBJ databases">
        <title>Genome sequencing for Strongylocentrotus purpuratus.</title>
        <authorList>
            <person name="Murali S."/>
            <person name="Liu Y."/>
            <person name="Vee V."/>
            <person name="English A."/>
            <person name="Wang M."/>
            <person name="Skinner E."/>
            <person name="Han Y."/>
            <person name="Muzny D.M."/>
            <person name="Worley K.C."/>
            <person name="Gibbs R.A."/>
        </authorList>
    </citation>
    <scope>NUCLEOTIDE SEQUENCE</scope>
</reference>